<sequence>MSTTRSLAAVLPQQPTPHAFAKPKGLVLQTRATGQRRRYRLPSVLMRSGTSRGLFLHRHHLPSSHSEWDAILISAMGSRNNDPRQLEGVGGATSTTSKAVVVSKSDKPGIDVEYTFFQITVGQEKVDMTGNCGNMASGVAAFALDEGLVTAVPGQSELSVTIFNTNTQSTLVETIQVDSDGHFLEDGEYRISGVKGTGSSIKVSFINPGGSMTGSVFPTGRPCDELLVKAKSMPEPFTVRATLIDVSNPFIFVDSSTMPPAYCAAAQDSDISLDIIESIRCQGAVDYGLAKDTETASLRRGTPKITLVSKPPALLSDSGNASDVFVLAYSMGKVHPSVQLTGAVCLGAAASLEGTVVSELSMKEGTPCSMIQTRPEPHQENRHIVIGHNSGTIDVEVSIGEENQVQSITVFRTARRLFEGTILVSV</sequence>
<dbReference type="STRING" id="913774.A0A0C3GX39"/>
<evidence type="ECO:0000313" key="3">
    <source>
        <dbReference type="EMBL" id="KIM95829.1"/>
    </source>
</evidence>
<keyword evidence="4" id="KW-1185">Reference proteome</keyword>
<dbReference type="GO" id="GO:0016853">
    <property type="term" value="F:isomerase activity"/>
    <property type="evidence" value="ECO:0007669"/>
    <property type="project" value="UniProtKB-KW"/>
</dbReference>
<accession>A0A0C3GX39</accession>
<dbReference type="Pfam" id="PF04303">
    <property type="entry name" value="PrpF"/>
    <property type="match status" value="1"/>
</dbReference>
<evidence type="ECO:0000313" key="4">
    <source>
        <dbReference type="Proteomes" id="UP000054321"/>
    </source>
</evidence>
<dbReference type="PANTHER" id="PTHR43709:SF2">
    <property type="entry name" value="DUF453 DOMAIN PROTEIN (AFU_ORTHOLOGUE AFUA_6G00360)"/>
    <property type="match status" value="1"/>
</dbReference>
<evidence type="ECO:0000256" key="2">
    <source>
        <dbReference type="ARBA" id="ARBA00023235"/>
    </source>
</evidence>
<dbReference type="HOGENOM" id="CLU_026443_0_1_1"/>
<protein>
    <recommendedName>
        <fullName evidence="5">PrpF protein</fullName>
    </recommendedName>
</protein>
<dbReference type="PANTHER" id="PTHR43709">
    <property type="entry name" value="ACONITATE ISOMERASE-RELATED"/>
    <property type="match status" value="1"/>
</dbReference>
<organism evidence="3 4">
    <name type="scientific">Oidiodendron maius (strain Zn)</name>
    <dbReference type="NCBI Taxonomy" id="913774"/>
    <lineage>
        <taxon>Eukaryota</taxon>
        <taxon>Fungi</taxon>
        <taxon>Dikarya</taxon>
        <taxon>Ascomycota</taxon>
        <taxon>Pezizomycotina</taxon>
        <taxon>Leotiomycetes</taxon>
        <taxon>Leotiomycetes incertae sedis</taxon>
        <taxon>Myxotrichaceae</taxon>
        <taxon>Oidiodendron</taxon>
    </lineage>
</organism>
<reference evidence="3 4" key="1">
    <citation type="submission" date="2014-04" db="EMBL/GenBank/DDBJ databases">
        <authorList>
            <consortium name="DOE Joint Genome Institute"/>
            <person name="Kuo A."/>
            <person name="Martino E."/>
            <person name="Perotto S."/>
            <person name="Kohler A."/>
            <person name="Nagy L.G."/>
            <person name="Floudas D."/>
            <person name="Copeland A."/>
            <person name="Barry K.W."/>
            <person name="Cichocki N."/>
            <person name="Veneault-Fourrey C."/>
            <person name="LaButti K."/>
            <person name="Lindquist E.A."/>
            <person name="Lipzen A."/>
            <person name="Lundell T."/>
            <person name="Morin E."/>
            <person name="Murat C."/>
            <person name="Sun H."/>
            <person name="Tunlid A."/>
            <person name="Henrissat B."/>
            <person name="Grigoriev I.V."/>
            <person name="Hibbett D.S."/>
            <person name="Martin F."/>
            <person name="Nordberg H.P."/>
            <person name="Cantor M.N."/>
            <person name="Hua S.X."/>
        </authorList>
    </citation>
    <scope>NUCLEOTIDE SEQUENCE [LARGE SCALE GENOMIC DNA]</scope>
    <source>
        <strain evidence="3 4">Zn</strain>
    </source>
</reference>
<evidence type="ECO:0000256" key="1">
    <source>
        <dbReference type="ARBA" id="ARBA00007673"/>
    </source>
</evidence>
<name>A0A0C3GX39_OIDMZ</name>
<keyword evidence="2" id="KW-0413">Isomerase</keyword>
<dbReference type="AlphaFoldDB" id="A0A0C3GX39"/>
<dbReference type="SUPFAM" id="SSF54506">
    <property type="entry name" value="Diaminopimelate epimerase-like"/>
    <property type="match status" value="2"/>
</dbReference>
<dbReference type="InterPro" id="IPR007400">
    <property type="entry name" value="PrpF-like"/>
</dbReference>
<dbReference type="InParanoid" id="A0A0C3GX39"/>
<dbReference type="OrthoDB" id="10267539at2759"/>
<dbReference type="Gene3D" id="3.10.310.10">
    <property type="entry name" value="Diaminopimelate Epimerase, Chain A, domain 1"/>
    <property type="match status" value="2"/>
</dbReference>
<dbReference type="EMBL" id="KN832886">
    <property type="protein sequence ID" value="KIM95829.1"/>
    <property type="molecule type" value="Genomic_DNA"/>
</dbReference>
<evidence type="ECO:0008006" key="5">
    <source>
        <dbReference type="Google" id="ProtNLM"/>
    </source>
</evidence>
<reference evidence="4" key="2">
    <citation type="submission" date="2015-01" db="EMBL/GenBank/DDBJ databases">
        <title>Evolutionary Origins and Diversification of the Mycorrhizal Mutualists.</title>
        <authorList>
            <consortium name="DOE Joint Genome Institute"/>
            <consortium name="Mycorrhizal Genomics Consortium"/>
            <person name="Kohler A."/>
            <person name="Kuo A."/>
            <person name="Nagy L.G."/>
            <person name="Floudas D."/>
            <person name="Copeland A."/>
            <person name="Barry K.W."/>
            <person name="Cichocki N."/>
            <person name="Veneault-Fourrey C."/>
            <person name="LaButti K."/>
            <person name="Lindquist E.A."/>
            <person name="Lipzen A."/>
            <person name="Lundell T."/>
            <person name="Morin E."/>
            <person name="Murat C."/>
            <person name="Riley R."/>
            <person name="Ohm R."/>
            <person name="Sun H."/>
            <person name="Tunlid A."/>
            <person name="Henrissat B."/>
            <person name="Grigoriev I.V."/>
            <person name="Hibbett D.S."/>
            <person name="Martin F."/>
        </authorList>
    </citation>
    <scope>NUCLEOTIDE SEQUENCE [LARGE SCALE GENOMIC DNA]</scope>
    <source>
        <strain evidence="4">Zn</strain>
    </source>
</reference>
<dbReference type="Proteomes" id="UP000054321">
    <property type="component" value="Unassembled WGS sequence"/>
</dbReference>
<gene>
    <name evidence="3" type="ORF">OIDMADRAFT_133717</name>
</gene>
<proteinExistence type="inferred from homology"/>
<comment type="similarity">
    <text evidence="1">Belongs to the PrpF family.</text>
</comment>